<dbReference type="SUPFAM" id="SSF141868">
    <property type="entry name" value="EAL domain-like"/>
    <property type="match status" value="1"/>
</dbReference>
<dbReference type="PATRIC" id="fig|1291052.5.peg.1061"/>
<dbReference type="InterPro" id="IPR050706">
    <property type="entry name" value="Cyclic-di-GMP_PDE-like"/>
</dbReference>
<reference evidence="4 5" key="1">
    <citation type="journal article" date="2015" name="Genome Announc.">
        <title>Expanding the biotechnology potential of lactobacilli through comparative genomics of 213 strains and associated genera.</title>
        <authorList>
            <person name="Sun Z."/>
            <person name="Harris H.M."/>
            <person name="McCann A."/>
            <person name="Guo C."/>
            <person name="Argimon S."/>
            <person name="Zhang W."/>
            <person name="Yang X."/>
            <person name="Jeffery I.B."/>
            <person name="Cooney J.C."/>
            <person name="Kagawa T.F."/>
            <person name="Liu W."/>
            <person name="Song Y."/>
            <person name="Salvetti E."/>
            <person name="Wrobel A."/>
            <person name="Rasinkangas P."/>
            <person name="Parkhill J."/>
            <person name="Rea M.C."/>
            <person name="O'Sullivan O."/>
            <person name="Ritari J."/>
            <person name="Douillard F.P."/>
            <person name="Paul Ross R."/>
            <person name="Yang R."/>
            <person name="Briner A.E."/>
            <person name="Felis G.E."/>
            <person name="de Vos W.M."/>
            <person name="Barrangou R."/>
            <person name="Klaenhammer T.R."/>
            <person name="Caufield P.W."/>
            <person name="Cui Y."/>
            <person name="Zhang H."/>
            <person name="O'Toole P.W."/>
        </authorList>
    </citation>
    <scope>NUCLEOTIDE SEQUENCE [LARGE SCALE GENOMIC DNA]</scope>
    <source>
        <strain evidence="4 5">DSM 20505</strain>
    </source>
</reference>
<dbReference type="SUPFAM" id="SSF55073">
    <property type="entry name" value="Nucleotide cyclase"/>
    <property type="match status" value="1"/>
</dbReference>
<dbReference type="InterPro" id="IPR043128">
    <property type="entry name" value="Rev_trsase/Diguanyl_cyclase"/>
</dbReference>
<gene>
    <name evidence="4" type="ORF">FC18_GL001043</name>
</gene>
<evidence type="ECO:0000313" key="5">
    <source>
        <dbReference type="Proteomes" id="UP000051679"/>
    </source>
</evidence>
<evidence type="ECO:0000256" key="1">
    <source>
        <dbReference type="SAM" id="Phobius"/>
    </source>
</evidence>
<name>A0A0R1ZMK1_9LACO</name>
<dbReference type="InterPro" id="IPR029787">
    <property type="entry name" value="Nucleotide_cyclase"/>
</dbReference>
<dbReference type="InterPro" id="IPR001633">
    <property type="entry name" value="EAL_dom"/>
</dbReference>
<keyword evidence="5" id="KW-1185">Reference proteome</keyword>
<dbReference type="CDD" id="cd01949">
    <property type="entry name" value="GGDEF"/>
    <property type="match status" value="1"/>
</dbReference>
<dbReference type="SMART" id="SM00052">
    <property type="entry name" value="EAL"/>
    <property type="match status" value="1"/>
</dbReference>
<accession>A0A0R1ZMK1</accession>
<feature type="transmembrane region" description="Helical" evidence="1">
    <location>
        <begin position="20"/>
        <end position="39"/>
    </location>
</feature>
<dbReference type="Gene3D" id="3.20.20.450">
    <property type="entry name" value="EAL domain"/>
    <property type="match status" value="1"/>
</dbReference>
<dbReference type="Pfam" id="PF00563">
    <property type="entry name" value="EAL"/>
    <property type="match status" value="1"/>
</dbReference>
<evidence type="ECO:0000313" key="4">
    <source>
        <dbReference type="EMBL" id="KRM55775.1"/>
    </source>
</evidence>
<feature type="transmembrane region" description="Helical" evidence="1">
    <location>
        <begin position="59"/>
        <end position="81"/>
    </location>
</feature>
<sequence>MLGLGVNILALGWFTGESLLTYNNLALYALTLALMYGGFNTAEVALQFAAVLTMWITVHWANLTALPTLISFVLFIITVVFMHQFRDFFMSRWQWYVSGAIVVSGLFWLAAPSVLHGQPMTGAVRFQGMLLYTLMGAFVIGYWLRQYNEDKRRRELERLADYERGTQNDTYADTQHELAELIKSALITKQPLTFVEIDLDNFRQINDRFGHLAGNAVLIGVTDTVRTLLDRKQVDYRMAMTTGEEFTLVFPNKSAEDILPEIKGVWQAIRKSEYKFEARSLAVTASIGMTDLLPEDNDLNELYKRADSSLSRSKRNGRDMITLNGKTIVGTDHSQKRLGDYAYFVQGIYEMRDGKPVIKSHELLLRTYDKMQDRWILPDSFELPAWMQIALLKSVMDRTGIRTFNINLTAAQFEDVELAEALSQFVESADGPDQLNVEITDLTDSQTTRRICAVYRDSGIKIMIDDVGSDNSFEVVRDALPYVNNVKFAMQNLRKQTTAAELKERAQFWYQTAVENHLTFVLEGVENDSDIQMAKELGIKQFQGYHFDKPHLPEAMEA</sequence>
<dbReference type="Pfam" id="PF00990">
    <property type="entry name" value="GGDEF"/>
    <property type="match status" value="1"/>
</dbReference>
<keyword evidence="1" id="KW-0472">Membrane</keyword>
<evidence type="ECO:0000259" key="3">
    <source>
        <dbReference type="PROSITE" id="PS50887"/>
    </source>
</evidence>
<feature type="domain" description="GGDEF" evidence="3">
    <location>
        <begin position="190"/>
        <end position="326"/>
    </location>
</feature>
<keyword evidence="1" id="KW-1133">Transmembrane helix</keyword>
<comment type="caution">
    <text evidence="4">The sequence shown here is derived from an EMBL/GenBank/DDBJ whole genome shotgun (WGS) entry which is preliminary data.</text>
</comment>
<dbReference type="InterPro" id="IPR000160">
    <property type="entry name" value="GGDEF_dom"/>
</dbReference>
<dbReference type="PROSITE" id="PS50883">
    <property type="entry name" value="EAL"/>
    <property type="match status" value="1"/>
</dbReference>
<dbReference type="EMBL" id="AYYO01000013">
    <property type="protein sequence ID" value="KRM55775.1"/>
    <property type="molecule type" value="Genomic_DNA"/>
</dbReference>
<proteinExistence type="predicted"/>
<organism evidence="4 5">
    <name type="scientific">Lacticaseibacillus sharpeae JCM 1186 = DSM 20505</name>
    <dbReference type="NCBI Taxonomy" id="1291052"/>
    <lineage>
        <taxon>Bacteria</taxon>
        <taxon>Bacillati</taxon>
        <taxon>Bacillota</taxon>
        <taxon>Bacilli</taxon>
        <taxon>Lactobacillales</taxon>
        <taxon>Lactobacillaceae</taxon>
        <taxon>Lacticaseibacillus</taxon>
    </lineage>
</organism>
<dbReference type="PANTHER" id="PTHR33121:SF70">
    <property type="entry name" value="SIGNALING PROTEIN YKOW"/>
    <property type="match status" value="1"/>
</dbReference>
<dbReference type="SMART" id="SM00267">
    <property type="entry name" value="GGDEF"/>
    <property type="match status" value="1"/>
</dbReference>
<dbReference type="AlphaFoldDB" id="A0A0R1ZMK1"/>
<protein>
    <submittedName>
        <fullName evidence="4">Signal transduction diguanylate cyclase</fullName>
    </submittedName>
</protein>
<dbReference type="Gene3D" id="3.30.70.270">
    <property type="match status" value="1"/>
</dbReference>
<dbReference type="PROSITE" id="PS50887">
    <property type="entry name" value="GGDEF"/>
    <property type="match status" value="1"/>
</dbReference>
<dbReference type="GO" id="GO:0071111">
    <property type="term" value="F:cyclic-guanylate-specific phosphodiesterase activity"/>
    <property type="evidence" value="ECO:0007669"/>
    <property type="project" value="InterPro"/>
</dbReference>
<feature type="transmembrane region" description="Helical" evidence="1">
    <location>
        <begin position="93"/>
        <end position="111"/>
    </location>
</feature>
<dbReference type="Proteomes" id="UP000051679">
    <property type="component" value="Unassembled WGS sequence"/>
</dbReference>
<evidence type="ECO:0000259" key="2">
    <source>
        <dbReference type="PROSITE" id="PS50883"/>
    </source>
</evidence>
<dbReference type="PANTHER" id="PTHR33121">
    <property type="entry name" value="CYCLIC DI-GMP PHOSPHODIESTERASE PDEF"/>
    <property type="match status" value="1"/>
</dbReference>
<dbReference type="NCBIfam" id="TIGR00254">
    <property type="entry name" value="GGDEF"/>
    <property type="match status" value="1"/>
</dbReference>
<dbReference type="STRING" id="1291052.FC18_GL001043"/>
<feature type="domain" description="EAL" evidence="2">
    <location>
        <begin position="303"/>
        <end position="558"/>
    </location>
</feature>
<dbReference type="InterPro" id="IPR035919">
    <property type="entry name" value="EAL_sf"/>
</dbReference>
<keyword evidence="1" id="KW-0812">Transmembrane</keyword>
<feature type="transmembrane region" description="Helical" evidence="1">
    <location>
        <begin position="123"/>
        <end position="144"/>
    </location>
</feature>